<dbReference type="PANTHER" id="PTHR42904">
    <property type="entry name" value="NUDIX HYDROLASE, NUDC SUBFAMILY"/>
    <property type="match status" value="1"/>
</dbReference>
<feature type="binding site" evidence="8">
    <location>
        <position position="139"/>
    </location>
    <ligand>
        <name>Zn(2+)</name>
        <dbReference type="ChEBI" id="CHEBI:29105"/>
    </ligand>
</feature>
<comment type="caution">
    <text evidence="8">Lacks conserved residue(s) required for the propagation of feature annotation.</text>
</comment>
<dbReference type="InterPro" id="IPR049734">
    <property type="entry name" value="NudC-like_C"/>
</dbReference>
<dbReference type="Gene3D" id="3.90.79.20">
    <property type="match status" value="1"/>
</dbReference>
<evidence type="ECO:0000259" key="9">
    <source>
        <dbReference type="PROSITE" id="PS51462"/>
    </source>
</evidence>
<sequence length="284" mass="32778">MINLPWVNGFPSIAQLDKRVLIHFRMRFLSFGEGLLHSYAETQWLQALALPLQSLGWLKGEAIYLLQLRQWPISGELEKRQADWVSVRDYIDLYPPDFYQMLSYASQIGTWLNDHQYCGRCAEPMRQMPEQRLMQCPVCQLQQYPRISPSMIVLVTKGDQLLLAQGRRFKSAMYSVLAGFAEPAETIEHCVAREVYEEVQLEIANIRYVTSQSWPFPHSLMLGFIADYVAGDIVIQQDELRSAEWFSLDQLPILPDKGTISRYLIDSYLEERQGQGSANPVLPR</sequence>
<dbReference type="GO" id="GO:0110153">
    <property type="term" value="F:RNA NAD-cap (NMN-forming) hydrolase activity"/>
    <property type="evidence" value="ECO:0007669"/>
    <property type="project" value="RHEA"/>
</dbReference>
<dbReference type="InterPro" id="IPR015797">
    <property type="entry name" value="NUDIX_hydrolase-like_dom_sf"/>
</dbReference>
<feature type="short sequence motif" description="Nudix box" evidence="8">
    <location>
        <begin position="179"/>
        <end position="200"/>
    </location>
</feature>
<evidence type="ECO:0000256" key="8">
    <source>
        <dbReference type="HAMAP-Rule" id="MF_00297"/>
    </source>
</evidence>
<evidence type="ECO:0000313" key="10">
    <source>
        <dbReference type="EMBL" id="AKX60518.1"/>
    </source>
</evidence>
<proteinExistence type="inferred from homology"/>
<comment type="subunit">
    <text evidence="8">Homodimer.</text>
</comment>
<evidence type="ECO:0000256" key="3">
    <source>
        <dbReference type="ARBA" id="ARBA00022801"/>
    </source>
</evidence>
<evidence type="ECO:0000313" key="11">
    <source>
        <dbReference type="Proteomes" id="UP000063953"/>
    </source>
</evidence>
<feature type="binding site" evidence="8">
    <location>
        <position position="136"/>
    </location>
    <ligand>
        <name>Zn(2+)</name>
        <dbReference type="ChEBI" id="CHEBI:29105"/>
    </ligand>
</feature>
<organism evidence="10 11">
    <name type="scientific">Thiopseudomonas alkaliphila</name>
    <dbReference type="NCBI Taxonomy" id="1697053"/>
    <lineage>
        <taxon>Bacteria</taxon>
        <taxon>Pseudomonadati</taxon>
        <taxon>Pseudomonadota</taxon>
        <taxon>Gammaproteobacteria</taxon>
        <taxon>Pseudomonadales</taxon>
        <taxon>Pseudomonadaceae</taxon>
        <taxon>Thiopseudomonas</taxon>
    </lineage>
</organism>
<feature type="binding site" evidence="8">
    <location>
        <begin position="212"/>
        <end position="219"/>
    </location>
    <ligand>
        <name>substrate</name>
    </ligand>
</feature>
<dbReference type="GO" id="GO:0008270">
    <property type="term" value="F:zinc ion binding"/>
    <property type="evidence" value="ECO:0007669"/>
    <property type="project" value="UniProtKB-UniRule"/>
</dbReference>
<dbReference type="PROSITE" id="PS51462">
    <property type="entry name" value="NUDIX"/>
    <property type="match status" value="1"/>
</dbReference>
<feature type="binding site" evidence="8">
    <location>
        <position position="88"/>
    </location>
    <ligand>
        <name>substrate</name>
    </ligand>
</feature>
<keyword evidence="6 8" id="KW-0464">Manganese</keyword>
<comment type="catalytic activity">
    <reaction evidence="7">
        <text>a 5'-end NAD(+)-phospho-ribonucleoside in mRNA + H2O = a 5'-end phospho-adenosine-phospho-ribonucleoside in mRNA + beta-nicotinamide D-ribonucleotide + 2 H(+)</text>
        <dbReference type="Rhea" id="RHEA:60876"/>
        <dbReference type="Rhea" id="RHEA-COMP:15698"/>
        <dbReference type="Rhea" id="RHEA-COMP:15719"/>
        <dbReference type="ChEBI" id="CHEBI:14649"/>
        <dbReference type="ChEBI" id="CHEBI:15377"/>
        <dbReference type="ChEBI" id="CHEBI:15378"/>
        <dbReference type="ChEBI" id="CHEBI:144029"/>
        <dbReference type="ChEBI" id="CHEBI:144051"/>
    </reaction>
    <physiologicalReaction direction="left-to-right" evidence="7">
        <dbReference type="Rhea" id="RHEA:60877"/>
    </physiologicalReaction>
</comment>
<protein>
    <recommendedName>
        <fullName evidence="8">NAD-capped RNA hydrolase NudC</fullName>
        <shortName evidence="8">DeNADding enzyme NudC</shortName>
        <ecNumber evidence="8">3.6.1.-</ecNumber>
    </recommendedName>
    <alternativeName>
        <fullName evidence="8">NADH pyrophosphatase</fullName>
        <ecNumber evidence="8">3.6.1.22</ecNumber>
    </alternativeName>
</protein>
<dbReference type="Pfam" id="PF09297">
    <property type="entry name" value="Zn_ribbon_NUD"/>
    <property type="match status" value="1"/>
</dbReference>
<name>A0A0K1XH59_9GAMM</name>
<dbReference type="GO" id="GO:0006742">
    <property type="term" value="P:NADP+ catabolic process"/>
    <property type="evidence" value="ECO:0007669"/>
    <property type="project" value="TreeGrafter"/>
</dbReference>
<keyword evidence="4 8" id="KW-0460">Magnesium</keyword>
<keyword evidence="5 8" id="KW-0520">NAD</keyword>
<comment type="catalytic activity">
    <reaction evidence="8">
        <text>NADH + H2O = reduced beta-nicotinamide D-ribonucleotide + AMP + 2 H(+)</text>
        <dbReference type="Rhea" id="RHEA:48868"/>
        <dbReference type="ChEBI" id="CHEBI:15377"/>
        <dbReference type="ChEBI" id="CHEBI:15378"/>
        <dbReference type="ChEBI" id="CHEBI:57945"/>
        <dbReference type="ChEBI" id="CHEBI:90832"/>
        <dbReference type="ChEBI" id="CHEBI:456215"/>
        <dbReference type="EC" id="3.6.1.22"/>
    </reaction>
</comment>
<dbReference type="Gene3D" id="3.90.79.10">
    <property type="entry name" value="Nucleoside Triphosphate Pyrophosphohydrolase"/>
    <property type="match status" value="1"/>
</dbReference>
<reference evidence="10 11" key="1">
    <citation type="journal article" date="2015" name="Genome Announc.">
        <title>Genome Sequences of Oblitimonas alkaliphila gen. nov. sp. nov. (Proposed), a Novel Bacterium of the Pseudomonadaceae Family.</title>
        <authorList>
            <person name="Lauer A.C."/>
            <person name="Nicholson A.C."/>
            <person name="Humrighouse B.W."/>
            <person name="Emery B."/>
            <person name="Drobish A."/>
            <person name="Juieng P."/>
            <person name="Loparev V."/>
            <person name="McQuiston J.R."/>
        </authorList>
    </citation>
    <scope>NUCLEOTIDE SEQUENCE [LARGE SCALE GENOMIC DNA]</scope>
    <source>
        <strain evidence="10 11">E5571</strain>
    </source>
</reference>
<feature type="binding site" evidence="8">
    <location>
        <position position="198"/>
    </location>
    <ligand>
        <name>a divalent metal cation</name>
        <dbReference type="ChEBI" id="CHEBI:60240"/>
        <label>3</label>
    </ligand>
</feature>
<comment type="cofactor">
    <cofactor evidence="8">
        <name>Mg(2+)</name>
        <dbReference type="ChEBI" id="CHEBI:18420"/>
    </cofactor>
    <cofactor evidence="8">
        <name>Mn(2+)</name>
        <dbReference type="ChEBI" id="CHEBI:29035"/>
    </cofactor>
    <text evidence="8">Divalent metal cations. Mg(2+) or Mn(2+).</text>
</comment>
<evidence type="ECO:0000256" key="6">
    <source>
        <dbReference type="ARBA" id="ARBA00023211"/>
    </source>
</evidence>
<dbReference type="PANTHER" id="PTHR42904:SF6">
    <property type="entry name" value="NAD-CAPPED RNA HYDROLASE NUDT12"/>
    <property type="match status" value="1"/>
</dbReference>
<dbReference type="SUPFAM" id="SSF55811">
    <property type="entry name" value="Nudix"/>
    <property type="match status" value="2"/>
</dbReference>
<keyword evidence="3 8" id="KW-0378">Hydrolase</keyword>
<dbReference type="InterPro" id="IPR015376">
    <property type="entry name" value="Znr_NADH_PPase"/>
</dbReference>
<feature type="binding site" evidence="8">
    <location>
        <position position="178"/>
    </location>
    <ligand>
        <name>a divalent metal cation</name>
        <dbReference type="ChEBI" id="CHEBI:60240"/>
        <label>1</label>
    </ligand>
</feature>
<keyword evidence="8" id="KW-0862">Zinc</keyword>
<dbReference type="GO" id="GO:0000287">
    <property type="term" value="F:magnesium ion binding"/>
    <property type="evidence" value="ECO:0007669"/>
    <property type="project" value="UniProtKB-UniRule"/>
</dbReference>
<feature type="domain" description="Nudix hydrolase" evidence="9">
    <location>
        <begin position="145"/>
        <end position="268"/>
    </location>
</feature>
<keyword evidence="11" id="KW-1185">Reference proteome</keyword>
<dbReference type="EC" id="3.6.1.-" evidence="8"/>
<dbReference type="GO" id="GO:0000210">
    <property type="term" value="F:NAD+ diphosphatase activity"/>
    <property type="evidence" value="ECO:0007669"/>
    <property type="project" value="UniProtKB-UniRule"/>
</dbReference>
<dbReference type="AlphaFoldDB" id="A0A0K1XH59"/>
<dbReference type="InterPro" id="IPR022925">
    <property type="entry name" value="RNA_Hydrolase_NudC"/>
</dbReference>
<dbReference type="EMBL" id="CP012365">
    <property type="protein sequence ID" value="AKX60518.1"/>
    <property type="molecule type" value="Genomic_DNA"/>
</dbReference>
<feature type="binding site" evidence="8">
    <location>
        <position position="239"/>
    </location>
    <ligand>
        <name>a divalent metal cation</name>
        <dbReference type="ChEBI" id="CHEBI:60240"/>
        <label>3</label>
    </ligand>
</feature>
<dbReference type="GO" id="GO:0019677">
    <property type="term" value="P:NAD+ catabolic process"/>
    <property type="evidence" value="ECO:0007669"/>
    <property type="project" value="TreeGrafter"/>
</dbReference>
<comment type="similarity">
    <text evidence="1 8">Belongs to the Nudix hydrolase family. NudC subfamily.</text>
</comment>
<dbReference type="GO" id="GO:0005829">
    <property type="term" value="C:cytosol"/>
    <property type="evidence" value="ECO:0007669"/>
    <property type="project" value="TreeGrafter"/>
</dbReference>
<dbReference type="Proteomes" id="UP000063953">
    <property type="component" value="Chromosome"/>
</dbReference>
<dbReference type="EC" id="3.6.1.22" evidence="8"/>
<dbReference type="STRING" id="1697053.AKN87_03410"/>
<evidence type="ECO:0000256" key="2">
    <source>
        <dbReference type="ARBA" id="ARBA00022723"/>
    </source>
</evidence>
<dbReference type="HAMAP" id="MF_00297">
    <property type="entry name" value="Nudix_NudC"/>
    <property type="match status" value="1"/>
</dbReference>
<evidence type="ECO:0000256" key="5">
    <source>
        <dbReference type="ARBA" id="ARBA00023027"/>
    </source>
</evidence>
<dbReference type="NCBIfam" id="NF001299">
    <property type="entry name" value="PRK00241.1"/>
    <property type="match status" value="1"/>
</dbReference>
<feature type="binding site" evidence="8">
    <location>
        <position position="118"/>
    </location>
    <ligand>
        <name>Zn(2+)</name>
        <dbReference type="ChEBI" id="CHEBI:29105"/>
    </ligand>
</feature>
<comment type="function">
    <text evidence="8">mRNA decapping enzyme that specifically removes the nicotinamide adenine dinucleotide (NAD) cap from a subset of mRNAs by hydrolyzing the diphosphate linkage to produce nicotinamide mononucleotide (NMN) and 5' monophosphate mRNA. The NAD-cap is present at the 5'-end of some mRNAs and stabilizes RNA against 5'-processing. Has preference for mRNAs with a 5'-end purine. Catalyzes the hydrolysis of a broad range of dinucleotide pyrophosphates.</text>
</comment>
<dbReference type="PATRIC" id="fig|1698449.3.peg.258"/>
<dbReference type="GO" id="GO:0035529">
    <property type="term" value="F:NADH pyrophosphatase activity"/>
    <property type="evidence" value="ECO:0007669"/>
    <property type="project" value="TreeGrafter"/>
</dbReference>
<keyword evidence="2 8" id="KW-0479">Metal-binding</keyword>
<evidence type="ECO:0000256" key="7">
    <source>
        <dbReference type="ARBA" id="ARBA00023679"/>
    </source>
</evidence>
<feature type="binding site" evidence="8">
    <location>
        <position position="194"/>
    </location>
    <ligand>
        <name>a divalent metal cation</name>
        <dbReference type="ChEBI" id="CHEBI:60240"/>
        <label>2</label>
    </ligand>
</feature>
<comment type="cofactor">
    <cofactor evidence="8">
        <name>Zn(2+)</name>
        <dbReference type="ChEBI" id="CHEBI:29105"/>
    </cofactor>
    <text evidence="8">Binds 1 zinc ion per subunit.</text>
</comment>
<dbReference type="InterPro" id="IPR000086">
    <property type="entry name" value="NUDIX_hydrolase_dom"/>
</dbReference>
<dbReference type="GO" id="GO:0030145">
    <property type="term" value="F:manganese ion binding"/>
    <property type="evidence" value="ECO:0007669"/>
    <property type="project" value="UniProtKB-UniRule"/>
</dbReference>
<dbReference type="InterPro" id="IPR050241">
    <property type="entry name" value="NAD-cap_RNA_hydrolase_NudC"/>
</dbReference>
<feature type="binding site" evidence="8">
    <location>
        <position position="239"/>
    </location>
    <ligand>
        <name>a divalent metal cation</name>
        <dbReference type="ChEBI" id="CHEBI:60240"/>
        <label>1</label>
    </ligand>
</feature>
<dbReference type="CDD" id="cd03429">
    <property type="entry name" value="NUDIX_NADH_pyrophosphatase_Nudt13"/>
    <property type="match status" value="1"/>
</dbReference>
<accession>A0A0K1XH59</accession>
<evidence type="ECO:0000256" key="4">
    <source>
        <dbReference type="ARBA" id="ARBA00022842"/>
    </source>
</evidence>
<comment type="catalytic activity">
    <reaction evidence="8">
        <text>NAD(+) + H2O = beta-nicotinamide D-ribonucleotide + AMP + 2 H(+)</text>
        <dbReference type="Rhea" id="RHEA:11800"/>
        <dbReference type="ChEBI" id="CHEBI:14649"/>
        <dbReference type="ChEBI" id="CHEBI:15377"/>
        <dbReference type="ChEBI" id="CHEBI:15378"/>
        <dbReference type="ChEBI" id="CHEBI:57540"/>
        <dbReference type="ChEBI" id="CHEBI:456215"/>
        <dbReference type="EC" id="3.6.1.22"/>
    </reaction>
</comment>
<feature type="binding site" evidence="8">
    <location>
        <position position="198"/>
    </location>
    <ligand>
        <name>a divalent metal cation</name>
        <dbReference type="ChEBI" id="CHEBI:60240"/>
        <label>1</label>
    </ligand>
</feature>
<evidence type="ECO:0000256" key="1">
    <source>
        <dbReference type="ARBA" id="ARBA00009595"/>
    </source>
</evidence>
<feature type="binding site" evidence="8">
    <location>
        <position position="194"/>
    </location>
    <ligand>
        <name>a divalent metal cation</name>
        <dbReference type="ChEBI" id="CHEBI:60240"/>
        <label>3</label>
    </ligand>
</feature>
<feature type="binding site" evidence="8">
    <location>
        <position position="121"/>
    </location>
    <ligand>
        <name>Zn(2+)</name>
        <dbReference type="ChEBI" id="CHEBI:29105"/>
    </ligand>
</feature>
<feature type="binding site" evidence="8">
    <location>
        <position position="144"/>
    </location>
    <ligand>
        <name>substrate</name>
    </ligand>
</feature>
<dbReference type="Pfam" id="PF00293">
    <property type="entry name" value="NUDIX"/>
    <property type="match status" value="1"/>
</dbReference>
<gene>
    <name evidence="8" type="primary">nudC</name>
    <name evidence="10" type="ORF">AKN88_01290</name>
</gene>